<proteinExistence type="inferred from homology"/>
<dbReference type="SUPFAM" id="SSF110395">
    <property type="entry name" value="CutC-like"/>
    <property type="match status" value="1"/>
</dbReference>
<sequence length="242" mass="26825">MWYPIYNNITMNIEICTDCVEGAVIAEKYNAKRIELCSALSVGGLTPSFGLIKQCVKNSLVEVHVIIRPKEGDFNYSTIDIEVMKTDLKMAKEAGASGVVFGILNKSNEVSELNLELLKIAKNLGLEVTFHRAFDFVKDYKKAVEKLIEMKFDRLLTSGLQLTALEGLDVISYLQDNYGDKIQIMAGSGINQSNALKISLSGINNIHFTARKLVKSVSEFSMGENIEIDEEKIKGISNIFSA</sequence>
<comment type="caution">
    <text evidence="2">Once thought to be involved in copper homeostasis, experiments in E.coli have shown this is not the case.</text>
</comment>
<name>A0A3D9RWA4_9FLAO</name>
<keyword evidence="4" id="KW-1185">Reference proteome</keyword>
<keyword evidence="2" id="KW-0963">Cytoplasm</keyword>
<dbReference type="InterPro" id="IPR036822">
    <property type="entry name" value="CutC-like_dom_sf"/>
</dbReference>
<protein>
    <recommendedName>
        <fullName evidence="2">PF03932 family protein CutC</fullName>
    </recommendedName>
</protein>
<comment type="subcellular location">
    <subcellularLocation>
        <location evidence="2">Cytoplasm</location>
    </subcellularLocation>
</comment>
<accession>A0A3D9RWA4</accession>
<dbReference type="Pfam" id="PF03932">
    <property type="entry name" value="CutC"/>
    <property type="match status" value="1"/>
</dbReference>
<dbReference type="HAMAP" id="MF_00795">
    <property type="entry name" value="CutC"/>
    <property type="match status" value="1"/>
</dbReference>
<dbReference type="EMBL" id="QTTQ01000010">
    <property type="protein sequence ID" value="REE81854.1"/>
    <property type="molecule type" value="Genomic_DNA"/>
</dbReference>
<reference evidence="3 4" key="1">
    <citation type="submission" date="2018-08" db="EMBL/GenBank/DDBJ databases">
        <title>Genomic Encyclopedia of Type Strains, Phase III (KMG-III): the genomes of soil and plant-associated and newly described type strains.</title>
        <authorList>
            <person name="Whitman W."/>
        </authorList>
    </citation>
    <scope>NUCLEOTIDE SEQUENCE [LARGE SCALE GENOMIC DNA]</scope>
    <source>
        <strain evidence="3 4">325-5</strain>
    </source>
</reference>
<dbReference type="GO" id="GO:0005737">
    <property type="term" value="C:cytoplasm"/>
    <property type="evidence" value="ECO:0007669"/>
    <property type="project" value="UniProtKB-SubCell"/>
</dbReference>
<dbReference type="PANTHER" id="PTHR12598:SF0">
    <property type="entry name" value="COPPER HOMEOSTASIS PROTEIN CUTC HOMOLOG"/>
    <property type="match status" value="1"/>
</dbReference>
<dbReference type="AlphaFoldDB" id="A0A3D9RWA4"/>
<evidence type="ECO:0000313" key="3">
    <source>
        <dbReference type="EMBL" id="REE81854.1"/>
    </source>
</evidence>
<dbReference type="GO" id="GO:0005507">
    <property type="term" value="F:copper ion binding"/>
    <property type="evidence" value="ECO:0007669"/>
    <property type="project" value="TreeGrafter"/>
</dbReference>
<comment type="caution">
    <text evidence="3">The sequence shown here is derived from an EMBL/GenBank/DDBJ whole genome shotgun (WGS) entry which is preliminary data.</text>
</comment>
<comment type="similarity">
    <text evidence="1 2">Belongs to the CutC family.</text>
</comment>
<evidence type="ECO:0000313" key="4">
    <source>
        <dbReference type="Proteomes" id="UP000256429"/>
    </source>
</evidence>
<organism evidence="3 4">
    <name type="scientific">Lutibacter oceani</name>
    <dbReference type="NCBI Taxonomy" id="1853311"/>
    <lineage>
        <taxon>Bacteria</taxon>
        <taxon>Pseudomonadati</taxon>
        <taxon>Bacteroidota</taxon>
        <taxon>Flavobacteriia</taxon>
        <taxon>Flavobacteriales</taxon>
        <taxon>Flavobacteriaceae</taxon>
        <taxon>Lutibacter</taxon>
    </lineage>
</organism>
<dbReference type="PANTHER" id="PTHR12598">
    <property type="entry name" value="COPPER HOMEOSTASIS PROTEIN CUTC"/>
    <property type="match status" value="1"/>
</dbReference>
<dbReference type="InterPro" id="IPR005627">
    <property type="entry name" value="CutC-like"/>
</dbReference>
<evidence type="ECO:0000256" key="1">
    <source>
        <dbReference type="ARBA" id="ARBA00007768"/>
    </source>
</evidence>
<gene>
    <name evidence="2" type="primary">cutC</name>
    <name evidence="3" type="ORF">BX611_1394</name>
</gene>
<evidence type="ECO:0000256" key="2">
    <source>
        <dbReference type="HAMAP-Rule" id="MF_00795"/>
    </source>
</evidence>
<dbReference type="Gene3D" id="3.20.20.380">
    <property type="entry name" value="Copper homeostasis (CutC) domain"/>
    <property type="match status" value="1"/>
</dbReference>
<dbReference type="Proteomes" id="UP000256429">
    <property type="component" value="Unassembled WGS sequence"/>
</dbReference>